<evidence type="ECO:0000256" key="9">
    <source>
        <dbReference type="ARBA" id="ARBA00023004"/>
    </source>
</evidence>
<evidence type="ECO:0000313" key="15">
    <source>
        <dbReference type="Proteomes" id="UP000440578"/>
    </source>
</evidence>
<protein>
    <recommendedName>
        <fullName evidence="4 12">Cysteine dioxygenase</fullName>
        <ecNumber evidence="4 12">1.13.11.20</ecNumber>
    </recommendedName>
</protein>
<dbReference type="Proteomes" id="UP000440578">
    <property type="component" value="Unassembled WGS sequence"/>
</dbReference>
<dbReference type="InterPro" id="IPR010300">
    <property type="entry name" value="CDO_1"/>
</dbReference>
<comment type="caution">
    <text evidence="14">The sequence shown here is derived from an EMBL/GenBank/DDBJ whole genome shotgun (WGS) entry which is preliminary data.</text>
</comment>
<dbReference type="Gene3D" id="2.60.120.10">
    <property type="entry name" value="Jelly Rolls"/>
    <property type="match status" value="1"/>
</dbReference>
<name>A0A6A4WJ71_AMPAM</name>
<dbReference type="AlphaFoldDB" id="A0A6A4WJ71"/>
<dbReference type="GO" id="GO:0019448">
    <property type="term" value="P:L-cysteine catabolic process"/>
    <property type="evidence" value="ECO:0007669"/>
    <property type="project" value="TreeGrafter"/>
</dbReference>
<evidence type="ECO:0000313" key="13">
    <source>
        <dbReference type="EMBL" id="KAF0295273.1"/>
    </source>
</evidence>
<evidence type="ECO:0000256" key="2">
    <source>
        <dbReference type="ARBA" id="ARBA00004759"/>
    </source>
</evidence>
<dbReference type="EMBL" id="VIIS01001630">
    <property type="protein sequence ID" value="KAF0295273.1"/>
    <property type="molecule type" value="Genomic_DNA"/>
</dbReference>
<comment type="pathway">
    <text evidence="2 12">Organosulfur biosynthesis; taurine biosynthesis; hypotaurine from L-cysteine: step 1/2.</text>
</comment>
<keyword evidence="6 10" id="KW-0883">Thioether bond</keyword>
<feature type="binding site" evidence="11">
    <location>
        <position position="92"/>
    </location>
    <ligand>
        <name>Fe cation</name>
        <dbReference type="ChEBI" id="CHEBI:24875"/>
        <note>catalytic</note>
    </ligand>
</feature>
<organism evidence="14 15">
    <name type="scientific">Amphibalanus amphitrite</name>
    <name type="common">Striped barnacle</name>
    <name type="synonym">Balanus amphitrite</name>
    <dbReference type="NCBI Taxonomy" id="1232801"/>
    <lineage>
        <taxon>Eukaryota</taxon>
        <taxon>Metazoa</taxon>
        <taxon>Ecdysozoa</taxon>
        <taxon>Arthropoda</taxon>
        <taxon>Crustacea</taxon>
        <taxon>Multicrustacea</taxon>
        <taxon>Cirripedia</taxon>
        <taxon>Thoracica</taxon>
        <taxon>Thoracicalcarea</taxon>
        <taxon>Balanomorpha</taxon>
        <taxon>Balanoidea</taxon>
        <taxon>Balanidae</taxon>
        <taxon>Amphibalaninae</taxon>
        <taxon>Amphibalanus</taxon>
    </lineage>
</organism>
<reference evidence="14 15" key="1">
    <citation type="submission" date="2019-07" db="EMBL/GenBank/DDBJ databases">
        <title>Draft genome assembly of a fouling barnacle, Amphibalanus amphitrite (Darwin, 1854): The first reference genome for Thecostraca.</title>
        <authorList>
            <person name="Kim W."/>
        </authorList>
    </citation>
    <scope>NUCLEOTIDE SEQUENCE [LARGE SCALE GENOMIC DNA]</scope>
    <source>
        <strain evidence="14">SNU_AA5</strain>
        <tissue evidence="14">Soma without cirri and trophi</tissue>
    </source>
</reference>
<dbReference type="FunFam" id="2.60.120.10:FF:000045">
    <property type="entry name" value="Cysteine dioxygenase 1"/>
    <property type="match status" value="1"/>
</dbReference>
<keyword evidence="5 11" id="KW-0479">Metal-binding</keyword>
<evidence type="ECO:0000256" key="7">
    <source>
        <dbReference type="ARBA" id="ARBA00022964"/>
    </source>
</evidence>
<feature type="binding site" evidence="11">
    <location>
        <position position="146"/>
    </location>
    <ligand>
        <name>Fe cation</name>
        <dbReference type="ChEBI" id="CHEBI:24875"/>
        <note>catalytic</note>
    </ligand>
</feature>
<comment type="cofactor">
    <cofactor evidence="12">
        <name>Fe cation</name>
        <dbReference type="ChEBI" id="CHEBI:24875"/>
    </cofactor>
    <text evidence="12">Binds 1 Fe cation per subunit.</text>
</comment>
<keyword evidence="9 11" id="KW-0408">Iron</keyword>
<feature type="binding site" evidence="11">
    <location>
        <position position="90"/>
    </location>
    <ligand>
        <name>Fe cation</name>
        <dbReference type="ChEBI" id="CHEBI:24875"/>
        <note>catalytic</note>
    </ligand>
</feature>
<evidence type="ECO:0000313" key="14">
    <source>
        <dbReference type="EMBL" id="KAF0302198.1"/>
    </source>
</evidence>
<dbReference type="PANTHER" id="PTHR12918:SF1">
    <property type="entry name" value="CYSTEINE DIOXYGENASE TYPE 1"/>
    <property type="match status" value="1"/>
</dbReference>
<gene>
    <name evidence="14" type="primary">cdo1_1</name>
    <name evidence="13" type="synonym">cdo1_0</name>
    <name evidence="13" type="ORF">FJT64_007201</name>
    <name evidence="14" type="ORF">FJT64_025685</name>
</gene>
<dbReference type="GO" id="GO:0008198">
    <property type="term" value="F:ferrous iron binding"/>
    <property type="evidence" value="ECO:0007669"/>
    <property type="project" value="UniProtKB-ARBA"/>
</dbReference>
<proteinExistence type="inferred from homology"/>
<evidence type="ECO:0000256" key="10">
    <source>
        <dbReference type="PIRSR" id="PIRSR610300-50"/>
    </source>
</evidence>
<dbReference type="Pfam" id="PF05995">
    <property type="entry name" value="CDO_I"/>
    <property type="match status" value="1"/>
</dbReference>
<evidence type="ECO:0000256" key="6">
    <source>
        <dbReference type="ARBA" id="ARBA00022784"/>
    </source>
</evidence>
<dbReference type="EMBL" id="VIIS01001083">
    <property type="protein sequence ID" value="KAF0302198.1"/>
    <property type="molecule type" value="Genomic_DNA"/>
</dbReference>
<dbReference type="SUPFAM" id="SSF51182">
    <property type="entry name" value="RmlC-like cupins"/>
    <property type="match status" value="1"/>
</dbReference>
<evidence type="ECO:0000256" key="11">
    <source>
        <dbReference type="PIRSR" id="PIRSR610300-51"/>
    </source>
</evidence>
<comment type="catalytic activity">
    <reaction evidence="1 12">
        <text>L-cysteine + O2 = 3-sulfino-L-alanine + H(+)</text>
        <dbReference type="Rhea" id="RHEA:20441"/>
        <dbReference type="ChEBI" id="CHEBI:15378"/>
        <dbReference type="ChEBI" id="CHEBI:15379"/>
        <dbReference type="ChEBI" id="CHEBI:35235"/>
        <dbReference type="ChEBI" id="CHEBI:61085"/>
        <dbReference type="EC" id="1.13.11.20"/>
    </reaction>
</comment>
<accession>A0A6A4WJ71</accession>
<evidence type="ECO:0000256" key="4">
    <source>
        <dbReference type="ARBA" id="ARBA00013133"/>
    </source>
</evidence>
<dbReference type="GO" id="GO:0042412">
    <property type="term" value="P:taurine biosynthetic process"/>
    <property type="evidence" value="ECO:0007669"/>
    <property type="project" value="UniProtKB-UniRule"/>
</dbReference>
<dbReference type="CDD" id="cd10548">
    <property type="entry name" value="cupin_CDO"/>
    <property type="match status" value="1"/>
</dbReference>
<keyword evidence="7 12" id="KW-0223">Dioxygenase</keyword>
<evidence type="ECO:0000256" key="5">
    <source>
        <dbReference type="ARBA" id="ARBA00022723"/>
    </source>
</evidence>
<dbReference type="GO" id="GO:0017172">
    <property type="term" value="F:cysteine dioxygenase activity"/>
    <property type="evidence" value="ECO:0007669"/>
    <property type="project" value="UniProtKB-UniRule"/>
</dbReference>
<dbReference type="EC" id="1.13.11.20" evidence="4 12"/>
<dbReference type="UniPathway" id="UPA00012">
    <property type="reaction ID" value="UER00537"/>
</dbReference>
<dbReference type="OrthoDB" id="543511at2759"/>
<dbReference type="InterPro" id="IPR014710">
    <property type="entry name" value="RmlC-like_jellyroll"/>
</dbReference>
<sequence>MEHIEEFKAPPKVTSLTQLVDELHRVFSCDRVNVDYVKRLMEGYVSNPEDWRKYAKRDKFKYTRNLVDSGNGRFDIMLLCWPESIASTIHDHTDAHCFMKVLQGELQEIRYKWPTDETPNNGMEELGRTRLPLNGVCYINDSLGLHRVENPSHSERAVSLHVYVPPFTTCQAFDQRTGRTQKCRVTFWSKYGKRITYQPSMDNSAPPDVHTIQYNCPLEKTCGERPRLTRQHEAIQE</sequence>
<dbReference type="InterPro" id="IPR011051">
    <property type="entry name" value="RmlC_Cupin_sf"/>
</dbReference>
<comment type="similarity">
    <text evidence="3 12">Belongs to the cysteine dioxygenase family.</text>
</comment>
<evidence type="ECO:0000256" key="1">
    <source>
        <dbReference type="ARBA" id="ARBA00000629"/>
    </source>
</evidence>
<evidence type="ECO:0000256" key="8">
    <source>
        <dbReference type="ARBA" id="ARBA00023002"/>
    </source>
</evidence>
<feature type="cross-link" description="3'-(S-cysteinyl)-tyrosine (Cys-Tyr)" evidence="10">
    <location>
        <begin position="97"/>
        <end position="163"/>
    </location>
</feature>
<keyword evidence="15" id="KW-1185">Reference proteome</keyword>
<keyword evidence="8 12" id="KW-0560">Oxidoreductase</keyword>
<evidence type="ECO:0000256" key="12">
    <source>
        <dbReference type="RuleBase" id="RU366010"/>
    </source>
</evidence>
<evidence type="ECO:0000256" key="3">
    <source>
        <dbReference type="ARBA" id="ARBA00006622"/>
    </source>
</evidence>
<dbReference type="PANTHER" id="PTHR12918">
    <property type="entry name" value="CYSTEINE DIOXYGENASE"/>
    <property type="match status" value="1"/>
</dbReference>